<dbReference type="Pfam" id="PF18759">
    <property type="entry name" value="Plavaka"/>
    <property type="match status" value="3"/>
</dbReference>
<accession>A0AA39JHS1</accession>
<name>A0AA39JHS1_9AGAR</name>
<dbReference type="Proteomes" id="UP001175226">
    <property type="component" value="Unassembled WGS sequence"/>
</dbReference>
<keyword evidence="2" id="KW-1185">Reference proteome</keyword>
<comment type="caution">
    <text evidence="1">The sequence shown here is derived from an EMBL/GenBank/DDBJ whole genome shotgun (WGS) entry which is preliminary data.</text>
</comment>
<dbReference type="AlphaFoldDB" id="A0AA39JHS1"/>
<reference evidence="1" key="1">
    <citation type="submission" date="2023-06" db="EMBL/GenBank/DDBJ databases">
        <authorList>
            <consortium name="Lawrence Berkeley National Laboratory"/>
            <person name="Ahrendt S."/>
            <person name="Sahu N."/>
            <person name="Indic B."/>
            <person name="Wong-Bajracharya J."/>
            <person name="Merenyi Z."/>
            <person name="Ke H.-M."/>
            <person name="Monk M."/>
            <person name="Kocsube S."/>
            <person name="Drula E."/>
            <person name="Lipzen A."/>
            <person name="Balint B."/>
            <person name="Henrissat B."/>
            <person name="Andreopoulos B."/>
            <person name="Martin F.M."/>
            <person name="Harder C.B."/>
            <person name="Rigling D."/>
            <person name="Ford K.L."/>
            <person name="Foster G.D."/>
            <person name="Pangilinan J."/>
            <person name="Papanicolaou A."/>
            <person name="Barry K."/>
            <person name="LaButti K."/>
            <person name="Viragh M."/>
            <person name="Koriabine M."/>
            <person name="Yan M."/>
            <person name="Riley R."/>
            <person name="Champramary S."/>
            <person name="Plett K.L."/>
            <person name="Tsai I.J."/>
            <person name="Slot J."/>
            <person name="Sipos G."/>
            <person name="Plett J."/>
            <person name="Nagy L.G."/>
            <person name="Grigoriev I.V."/>
        </authorList>
    </citation>
    <scope>NUCLEOTIDE SEQUENCE</scope>
    <source>
        <strain evidence="1">FPL87.14</strain>
    </source>
</reference>
<protein>
    <submittedName>
        <fullName evidence="1">Uncharacterized protein</fullName>
    </submittedName>
</protein>
<organism evidence="1 2">
    <name type="scientific">Armillaria borealis</name>
    <dbReference type="NCBI Taxonomy" id="47425"/>
    <lineage>
        <taxon>Eukaryota</taxon>
        <taxon>Fungi</taxon>
        <taxon>Dikarya</taxon>
        <taxon>Basidiomycota</taxon>
        <taxon>Agaricomycotina</taxon>
        <taxon>Agaricomycetes</taxon>
        <taxon>Agaricomycetidae</taxon>
        <taxon>Agaricales</taxon>
        <taxon>Marasmiineae</taxon>
        <taxon>Physalacriaceae</taxon>
        <taxon>Armillaria</taxon>
    </lineage>
</organism>
<evidence type="ECO:0000313" key="2">
    <source>
        <dbReference type="Proteomes" id="UP001175226"/>
    </source>
</evidence>
<evidence type="ECO:0000313" key="1">
    <source>
        <dbReference type="EMBL" id="KAK0443005.1"/>
    </source>
</evidence>
<proteinExistence type="predicted"/>
<gene>
    <name evidence="1" type="ORF">EV421DRAFT_1736054</name>
</gene>
<sequence>MSSNCRQAQERALQDLIHTRSDHPASESSAMNFEGMTAGPDEDYTNGDIPMDSGHAGNFDGVILEGEDIDACMPLPLPHVVQVTDLEEEEDIPRGQCYMQACPEERQAGATFGTKPTQFQAIHDDQILKGSEILGPFKDDDEWELVKWLIKHVGHNAADQFLRLNMNKKGYLNTIDELPRGTDWKLEEIVLTGDRLDGDGQNLTEQLELWYRDPVDCIHSKGLTAVINEMWTASWWWDLQKYLPAGATVVPVILSSDKTKLSQFRGDKSAWPVYLTIGNISKDIRRDVASHVTVLIGYLPVGKFDCYTDKTRSLARYRTFHYAMEVITRSLAAAGKEGVPMTCADGYEHWAWPILAAYVADYPEQCLIACCKENRCPICTVSPQNRGSHTENSVFKEDWESMGMRPVSFTLDLLHQLHKGVFKDHLVKWCSQLISEQELDERFKSMTGHPGLRHFKNGISNVSQWTGAEHKAMEQVFVGLIVGAVDKRVLMAVRAAVDFIYFTSLHSHTSSTLAALSQALDDFHKYKDIFIELEVRDHFNIPKIHAMEHYVHLIGLFGSADGFNTESLERCIPCFK</sequence>
<dbReference type="InterPro" id="IPR041078">
    <property type="entry name" value="Plavaka"/>
</dbReference>
<dbReference type="EMBL" id="JAUEPT010000024">
    <property type="protein sequence ID" value="KAK0443005.1"/>
    <property type="molecule type" value="Genomic_DNA"/>
</dbReference>